<evidence type="ECO:0000256" key="6">
    <source>
        <dbReference type="ARBA" id="ARBA00041184"/>
    </source>
</evidence>
<dbReference type="EMBL" id="MU254240">
    <property type="protein sequence ID" value="KAG9241271.1"/>
    <property type="molecule type" value="Genomic_DNA"/>
</dbReference>
<accession>A0A9P7YX41</accession>
<organism evidence="9 10">
    <name type="scientific">Calycina marina</name>
    <dbReference type="NCBI Taxonomy" id="1763456"/>
    <lineage>
        <taxon>Eukaryota</taxon>
        <taxon>Fungi</taxon>
        <taxon>Dikarya</taxon>
        <taxon>Ascomycota</taxon>
        <taxon>Pezizomycotina</taxon>
        <taxon>Leotiomycetes</taxon>
        <taxon>Helotiales</taxon>
        <taxon>Pezizellaceae</taxon>
        <taxon>Calycina</taxon>
    </lineage>
</organism>
<dbReference type="Proteomes" id="UP000887226">
    <property type="component" value="Unassembled WGS sequence"/>
</dbReference>
<comment type="similarity">
    <text evidence="1">Belongs to the class I-like SAM-binding methyltransferase superfamily. RNA methyltransferase RlmE family.</text>
</comment>
<keyword evidence="10" id="KW-1185">Reference proteome</keyword>
<dbReference type="GO" id="GO:0008650">
    <property type="term" value="F:rRNA (uridine-2'-O-)-methyltransferase activity"/>
    <property type="evidence" value="ECO:0007669"/>
    <property type="project" value="TreeGrafter"/>
</dbReference>
<feature type="compositionally biased region" description="Acidic residues" evidence="7">
    <location>
        <begin position="85"/>
        <end position="94"/>
    </location>
</feature>
<reference evidence="9" key="1">
    <citation type="journal article" date="2021" name="IMA Fungus">
        <title>Genomic characterization of three marine fungi, including Emericellopsis atlantica sp. nov. with signatures of a generalist lifestyle and marine biomass degradation.</title>
        <authorList>
            <person name="Hagestad O.C."/>
            <person name="Hou L."/>
            <person name="Andersen J.H."/>
            <person name="Hansen E.H."/>
            <person name="Altermark B."/>
            <person name="Li C."/>
            <person name="Kuhnert E."/>
            <person name="Cox R.J."/>
            <person name="Crous P.W."/>
            <person name="Spatafora J.W."/>
            <person name="Lail K."/>
            <person name="Amirebrahimi M."/>
            <person name="Lipzen A."/>
            <person name="Pangilinan J."/>
            <person name="Andreopoulos W."/>
            <person name="Hayes R.D."/>
            <person name="Ng V."/>
            <person name="Grigoriev I.V."/>
            <person name="Jackson S.A."/>
            <person name="Sutton T.D.S."/>
            <person name="Dobson A.D.W."/>
            <person name="Rama T."/>
        </authorList>
    </citation>
    <scope>NUCLEOTIDE SEQUENCE</scope>
    <source>
        <strain evidence="9">TRa3180A</strain>
    </source>
</reference>
<dbReference type="InterPro" id="IPR002877">
    <property type="entry name" value="RNA_MeTrfase_FtsJ_dom"/>
</dbReference>
<dbReference type="InterPro" id="IPR029063">
    <property type="entry name" value="SAM-dependent_MTases_sf"/>
</dbReference>
<feature type="region of interest" description="Disordered" evidence="7">
    <location>
        <begin position="70"/>
        <end position="112"/>
    </location>
</feature>
<dbReference type="PANTHER" id="PTHR10920">
    <property type="entry name" value="RIBOSOMAL RNA METHYLTRANSFERASE"/>
    <property type="match status" value="1"/>
</dbReference>
<dbReference type="SUPFAM" id="SSF53335">
    <property type="entry name" value="S-adenosyl-L-methionine-dependent methyltransferases"/>
    <property type="match status" value="1"/>
</dbReference>
<evidence type="ECO:0000256" key="2">
    <source>
        <dbReference type="ARBA" id="ARBA00022552"/>
    </source>
</evidence>
<evidence type="ECO:0000256" key="3">
    <source>
        <dbReference type="ARBA" id="ARBA00022603"/>
    </source>
</evidence>
<feature type="compositionally biased region" description="Basic and acidic residues" evidence="7">
    <location>
        <begin position="71"/>
        <end position="84"/>
    </location>
</feature>
<keyword evidence="5" id="KW-0949">S-adenosyl-L-methionine</keyword>
<dbReference type="AlphaFoldDB" id="A0A9P7YX41"/>
<dbReference type="PANTHER" id="PTHR10920:SF18">
    <property type="entry name" value="RRNA METHYLTRANSFERASE 2, MITOCHONDRIAL"/>
    <property type="match status" value="1"/>
</dbReference>
<evidence type="ECO:0000256" key="5">
    <source>
        <dbReference type="ARBA" id="ARBA00022691"/>
    </source>
</evidence>
<feature type="domain" description="Ribosomal RNA methyltransferase FtsJ" evidence="8">
    <location>
        <begin position="1"/>
        <end position="67"/>
    </location>
</feature>
<evidence type="ECO:0000259" key="8">
    <source>
        <dbReference type="Pfam" id="PF01728"/>
    </source>
</evidence>
<evidence type="ECO:0000256" key="4">
    <source>
        <dbReference type="ARBA" id="ARBA00022679"/>
    </source>
</evidence>
<dbReference type="Gene3D" id="3.40.50.150">
    <property type="entry name" value="Vaccinia Virus protein VP39"/>
    <property type="match status" value="1"/>
</dbReference>
<name>A0A9P7YX41_9HELO</name>
<evidence type="ECO:0000256" key="1">
    <source>
        <dbReference type="ARBA" id="ARBA00009258"/>
    </source>
</evidence>
<dbReference type="InterPro" id="IPR050082">
    <property type="entry name" value="RNA_methyltr_RlmE"/>
</dbReference>
<evidence type="ECO:0000256" key="7">
    <source>
        <dbReference type="SAM" id="MobiDB-lite"/>
    </source>
</evidence>
<dbReference type="Pfam" id="PF01728">
    <property type="entry name" value="FtsJ"/>
    <property type="match status" value="1"/>
</dbReference>
<comment type="caution">
    <text evidence="9">The sequence shown here is derived from an EMBL/GenBank/DDBJ whole genome shotgun (WGS) entry which is preliminary data.</text>
</comment>
<dbReference type="GO" id="GO:0005739">
    <property type="term" value="C:mitochondrion"/>
    <property type="evidence" value="ECO:0007669"/>
    <property type="project" value="TreeGrafter"/>
</dbReference>
<dbReference type="OrthoDB" id="20105at2759"/>
<sequence>MDLCSAALIFAYDALKVGGHFVCKFYQGSEDKDFENSLRKMFATVHREKPESSRSESKEAYFVALRRKPDRKKDVDGKEGHGTEETEFLDDDYDLKEVGEKVENSEEADEAK</sequence>
<proteinExistence type="inferred from homology"/>
<evidence type="ECO:0000313" key="9">
    <source>
        <dbReference type="EMBL" id="KAG9241271.1"/>
    </source>
</evidence>
<feature type="compositionally biased region" description="Basic and acidic residues" evidence="7">
    <location>
        <begin position="95"/>
        <end position="112"/>
    </location>
</feature>
<protein>
    <recommendedName>
        <fullName evidence="6">rRNA methyltransferase 2, mitochondrial</fullName>
    </recommendedName>
</protein>
<keyword evidence="3 9" id="KW-0489">Methyltransferase</keyword>
<gene>
    <name evidence="9" type="ORF">BJ878DRAFT_240414</name>
</gene>
<keyword evidence="2" id="KW-0698">rRNA processing</keyword>
<keyword evidence="4" id="KW-0808">Transferase</keyword>
<evidence type="ECO:0000313" key="10">
    <source>
        <dbReference type="Proteomes" id="UP000887226"/>
    </source>
</evidence>